<dbReference type="GO" id="GO:0005524">
    <property type="term" value="F:ATP binding"/>
    <property type="evidence" value="ECO:0007669"/>
    <property type="project" value="UniProtKB-KW"/>
</dbReference>
<dbReference type="RefSeq" id="WP_013901580.1">
    <property type="nucleotide sequence ID" value="NC_015677.1"/>
</dbReference>
<dbReference type="KEGG" id="rta:Rta_22510"/>
<name>F5XZY7_RAMTT</name>
<dbReference type="InterPro" id="IPR027417">
    <property type="entry name" value="P-loop_NTPase"/>
</dbReference>
<dbReference type="GO" id="GO:0006015">
    <property type="term" value="P:5-phosphoribose 1-diphosphate biosynthetic process"/>
    <property type="evidence" value="ECO:0007669"/>
    <property type="project" value="UniProtKB-UniRule"/>
</dbReference>
<evidence type="ECO:0000313" key="9">
    <source>
        <dbReference type="Proteomes" id="UP000008385"/>
    </source>
</evidence>
<gene>
    <name evidence="6" type="primary">phnN</name>
    <name evidence="8" type="ordered locus">Rta_22510</name>
</gene>
<sequence length="186" mass="19646">MKQGRAPSGCWVMACGPSGAGKDSLLAWAEAALAREPRIVFARRLVTRATHPGSDHDEVSPAAMRALGESGGLAWHWEAHGHQYGVRAAYADLVAQGRIVVVNGSREHVAGLAGRADVRSVLITAPAEALRQRLLARGREPAQAVAGRLHRNAALPALAADLVLVNDGPLERAAGALRDWLRELAA</sequence>
<keyword evidence="9" id="KW-1185">Reference proteome</keyword>
<dbReference type="InterPro" id="IPR008145">
    <property type="entry name" value="GK/Ca_channel_bsu"/>
</dbReference>
<reference evidence="8 9" key="2">
    <citation type="journal article" date="2011" name="PLoS ONE">
        <title>The Cyst-Dividing Bacterium Ramlibacter tataouinensis TTB310 Genome Reveals a Well-Stocked Toolbox for Adaptation to a Desert Environment.</title>
        <authorList>
            <person name="De Luca G."/>
            <person name="Barakat M."/>
            <person name="Ortet P."/>
            <person name="Fochesato S."/>
            <person name="Jourlin-Castelli C."/>
            <person name="Ansaldi M."/>
            <person name="Py B."/>
            <person name="Fichant G."/>
            <person name="Coutinho P.M."/>
            <person name="Voulhoux R."/>
            <person name="Bastien O."/>
            <person name="Marechal E."/>
            <person name="Henrissat B."/>
            <person name="Quentin Y."/>
            <person name="Noirot P."/>
            <person name="Filloux A."/>
            <person name="Mejean V."/>
            <person name="Dubow M.S."/>
            <person name="Barras F."/>
            <person name="Barbe V."/>
            <person name="Weissenbach J."/>
            <person name="Mihalcescu I."/>
            <person name="Vermeglio A."/>
            <person name="Achouak W."/>
            <person name="Heulin T."/>
        </authorList>
    </citation>
    <scope>NUCLEOTIDE SEQUENCE [LARGE SCALE GENOMIC DNA]</scope>
    <source>
        <strain evidence="9">ATCC BAA-407 / DSM 14655 / LMG 21543 / TTB310</strain>
    </source>
</reference>
<evidence type="ECO:0000256" key="6">
    <source>
        <dbReference type="HAMAP-Rule" id="MF_00836"/>
    </source>
</evidence>
<comment type="function">
    <text evidence="6">Catalyzes the phosphorylation of ribose 1,5-bisphosphate to 5-phospho-D-ribosyl alpha-1-diphosphate (PRPP).</text>
</comment>
<protein>
    <recommendedName>
        <fullName evidence="6">Ribose 1,5-bisphosphate phosphokinase PhnN</fullName>
        <ecNumber evidence="6">2.7.4.23</ecNumber>
    </recommendedName>
    <alternativeName>
        <fullName evidence="6">Ribose 1,5-bisphosphokinase</fullName>
    </alternativeName>
</protein>
<feature type="binding site" evidence="6">
    <location>
        <begin position="16"/>
        <end position="23"/>
    </location>
    <ligand>
        <name>ATP</name>
        <dbReference type="ChEBI" id="CHEBI:30616"/>
    </ligand>
</feature>
<dbReference type="eggNOG" id="COG3709">
    <property type="taxonomic scope" value="Bacteria"/>
</dbReference>
<reference evidence="9" key="1">
    <citation type="submission" date="2006-01" db="EMBL/GenBank/DDBJ databases">
        <title>Genome of the cyst-dividing bacterium Ramlibacter tataouinensis.</title>
        <authorList>
            <person name="Barakat M."/>
            <person name="Ortet P."/>
            <person name="De Luca G."/>
            <person name="Jourlin-Castelli C."/>
            <person name="Ansaldi M."/>
            <person name="Py B."/>
            <person name="Fichant G."/>
            <person name="Coutinho P."/>
            <person name="Voulhoux R."/>
            <person name="Bastien O."/>
            <person name="Roy S."/>
            <person name="Marechal E."/>
            <person name="Henrissat B."/>
            <person name="Quentin Y."/>
            <person name="Noirot P."/>
            <person name="Filloux A."/>
            <person name="Mejean V."/>
            <person name="DuBow M."/>
            <person name="Barras F."/>
            <person name="Heulin T."/>
        </authorList>
    </citation>
    <scope>NUCLEOTIDE SEQUENCE [LARGE SCALE GENOMIC DNA]</scope>
    <source>
        <strain evidence="9">ATCC BAA-407 / DSM 14655 / LMG 21543 / TTB310</strain>
    </source>
</reference>
<dbReference type="UniPathway" id="UPA00087">
    <property type="reaction ID" value="UER00175"/>
</dbReference>
<dbReference type="GO" id="GO:0019634">
    <property type="term" value="P:organic phosphonate metabolic process"/>
    <property type="evidence" value="ECO:0007669"/>
    <property type="project" value="UniProtKB-UniRule"/>
</dbReference>
<evidence type="ECO:0000256" key="5">
    <source>
        <dbReference type="ARBA" id="ARBA00022840"/>
    </source>
</evidence>
<evidence type="ECO:0000259" key="7">
    <source>
        <dbReference type="SMART" id="SM00072"/>
    </source>
</evidence>
<keyword evidence="5 6" id="KW-0067">ATP-binding</keyword>
<keyword evidence="4 6" id="KW-0547">Nucleotide-binding</keyword>
<dbReference type="HAMAP" id="MF_00836">
    <property type="entry name" value="PhnN"/>
    <property type="match status" value="1"/>
</dbReference>
<keyword evidence="3 6" id="KW-0808">Transferase</keyword>
<evidence type="ECO:0000313" key="8">
    <source>
        <dbReference type="EMBL" id="AEG93348.1"/>
    </source>
</evidence>
<dbReference type="GO" id="GO:0033863">
    <property type="term" value="F:ribose 1,5-bisphosphate phosphokinase activity"/>
    <property type="evidence" value="ECO:0007669"/>
    <property type="project" value="UniProtKB-UniRule"/>
</dbReference>
<evidence type="ECO:0000256" key="2">
    <source>
        <dbReference type="ARBA" id="ARBA00005069"/>
    </source>
</evidence>
<feature type="domain" description="Guanylate kinase/L-type calcium channel beta subunit" evidence="7">
    <location>
        <begin position="8"/>
        <end position="185"/>
    </location>
</feature>
<comment type="similarity">
    <text evidence="6">Belongs to the ribose 1,5-bisphosphokinase family.</text>
</comment>
<evidence type="ECO:0000256" key="4">
    <source>
        <dbReference type="ARBA" id="ARBA00022741"/>
    </source>
</evidence>
<evidence type="ECO:0000256" key="3">
    <source>
        <dbReference type="ARBA" id="ARBA00022679"/>
    </source>
</evidence>
<dbReference type="Gene3D" id="3.40.50.300">
    <property type="entry name" value="P-loop containing nucleotide triphosphate hydrolases"/>
    <property type="match status" value="1"/>
</dbReference>
<dbReference type="PATRIC" id="fig|365046.3.peg.2304"/>
<dbReference type="SMART" id="SM00072">
    <property type="entry name" value="GuKc"/>
    <property type="match status" value="1"/>
</dbReference>
<organism evidence="8 9">
    <name type="scientific">Ramlibacter tataouinensis (strain ATCC BAA-407 / DSM 14655 / LMG 21543 / TTB310)</name>
    <dbReference type="NCBI Taxonomy" id="365046"/>
    <lineage>
        <taxon>Bacteria</taxon>
        <taxon>Pseudomonadati</taxon>
        <taxon>Pseudomonadota</taxon>
        <taxon>Betaproteobacteria</taxon>
        <taxon>Burkholderiales</taxon>
        <taxon>Comamonadaceae</taxon>
        <taxon>Ramlibacter</taxon>
    </lineage>
</organism>
<dbReference type="OrthoDB" id="341217at2"/>
<dbReference type="HOGENOM" id="CLU_102477_0_0_4"/>
<dbReference type="EC" id="2.7.4.23" evidence="6"/>
<comment type="catalytic activity">
    <reaction evidence="1 6">
        <text>alpha-D-ribose 1,5-bisphosphate + ATP = 5-phospho-alpha-D-ribose 1-diphosphate + ADP</text>
        <dbReference type="Rhea" id="RHEA:20109"/>
        <dbReference type="ChEBI" id="CHEBI:30616"/>
        <dbReference type="ChEBI" id="CHEBI:58017"/>
        <dbReference type="ChEBI" id="CHEBI:68688"/>
        <dbReference type="ChEBI" id="CHEBI:456216"/>
        <dbReference type="EC" id="2.7.4.23"/>
    </reaction>
</comment>
<dbReference type="AlphaFoldDB" id="F5XZY7"/>
<evidence type="ECO:0000256" key="1">
    <source>
        <dbReference type="ARBA" id="ARBA00000373"/>
    </source>
</evidence>
<comment type="pathway">
    <text evidence="2 6">Metabolic intermediate biosynthesis; 5-phospho-alpha-D-ribose 1-diphosphate biosynthesis; 5-phospho-alpha-D-ribose 1-diphosphate from D-ribose 5-phosphate (route II): step 3/3.</text>
</comment>
<dbReference type="SUPFAM" id="SSF52540">
    <property type="entry name" value="P-loop containing nucleoside triphosphate hydrolases"/>
    <property type="match status" value="1"/>
</dbReference>
<dbReference type="STRING" id="365046.Rta_22510"/>
<proteinExistence type="inferred from homology"/>
<dbReference type="Proteomes" id="UP000008385">
    <property type="component" value="Chromosome"/>
</dbReference>
<dbReference type="InterPro" id="IPR012699">
    <property type="entry name" value="PhnN"/>
</dbReference>
<dbReference type="EMBL" id="CP000245">
    <property type="protein sequence ID" value="AEG93348.1"/>
    <property type="molecule type" value="Genomic_DNA"/>
</dbReference>
<accession>F5XZY7</accession>